<evidence type="ECO:0000256" key="4">
    <source>
        <dbReference type="SAM" id="Phobius"/>
    </source>
</evidence>
<keyword evidence="3" id="KW-0413">Isomerase</keyword>
<keyword evidence="2" id="KW-0520">NAD</keyword>
<feature type="domain" description="NAD-dependent epimerase/dehydratase" evidence="5">
    <location>
        <begin position="31"/>
        <end position="125"/>
    </location>
</feature>
<keyword evidence="4" id="KW-0472">Membrane</keyword>
<dbReference type="HOGENOM" id="CLU_056269_0_0_1"/>
<evidence type="ECO:0000256" key="3">
    <source>
        <dbReference type="ARBA" id="ARBA00023235"/>
    </source>
</evidence>
<evidence type="ECO:0000313" key="6">
    <source>
        <dbReference type="EMBL" id="EFJ25053.1"/>
    </source>
</evidence>
<evidence type="ECO:0000256" key="2">
    <source>
        <dbReference type="ARBA" id="ARBA00023027"/>
    </source>
</evidence>
<reference evidence="6 7" key="1">
    <citation type="journal article" date="2011" name="Science">
        <title>The Selaginella genome identifies genetic changes associated with the evolution of vascular plants.</title>
        <authorList>
            <person name="Banks J.A."/>
            <person name="Nishiyama T."/>
            <person name="Hasebe M."/>
            <person name="Bowman J.L."/>
            <person name="Gribskov M."/>
            <person name="dePamphilis C."/>
            <person name="Albert V.A."/>
            <person name="Aono N."/>
            <person name="Aoyama T."/>
            <person name="Ambrose B.A."/>
            <person name="Ashton N.W."/>
            <person name="Axtell M.J."/>
            <person name="Barker E."/>
            <person name="Barker M.S."/>
            <person name="Bennetzen J.L."/>
            <person name="Bonawitz N.D."/>
            <person name="Chapple C."/>
            <person name="Cheng C."/>
            <person name="Correa L.G."/>
            <person name="Dacre M."/>
            <person name="DeBarry J."/>
            <person name="Dreyer I."/>
            <person name="Elias M."/>
            <person name="Engstrom E.M."/>
            <person name="Estelle M."/>
            <person name="Feng L."/>
            <person name="Finet C."/>
            <person name="Floyd S.K."/>
            <person name="Frommer W.B."/>
            <person name="Fujita T."/>
            <person name="Gramzow L."/>
            <person name="Gutensohn M."/>
            <person name="Harholt J."/>
            <person name="Hattori M."/>
            <person name="Heyl A."/>
            <person name="Hirai T."/>
            <person name="Hiwatashi Y."/>
            <person name="Ishikawa M."/>
            <person name="Iwata M."/>
            <person name="Karol K.G."/>
            <person name="Koehler B."/>
            <person name="Kolukisaoglu U."/>
            <person name="Kubo M."/>
            <person name="Kurata T."/>
            <person name="Lalonde S."/>
            <person name="Li K."/>
            <person name="Li Y."/>
            <person name="Litt A."/>
            <person name="Lyons E."/>
            <person name="Manning G."/>
            <person name="Maruyama T."/>
            <person name="Michael T.P."/>
            <person name="Mikami K."/>
            <person name="Miyazaki S."/>
            <person name="Morinaga S."/>
            <person name="Murata T."/>
            <person name="Mueller-Roeber B."/>
            <person name="Nelson D.R."/>
            <person name="Obara M."/>
            <person name="Oguri Y."/>
            <person name="Olmstead R.G."/>
            <person name="Onodera N."/>
            <person name="Petersen B.L."/>
            <person name="Pils B."/>
            <person name="Prigge M."/>
            <person name="Rensing S.A."/>
            <person name="Riano-Pachon D.M."/>
            <person name="Roberts A.W."/>
            <person name="Sato Y."/>
            <person name="Scheller H.V."/>
            <person name="Schulz B."/>
            <person name="Schulz C."/>
            <person name="Shakirov E.V."/>
            <person name="Shibagaki N."/>
            <person name="Shinohara N."/>
            <person name="Shippen D.E."/>
            <person name="Soerensen I."/>
            <person name="Sotooka R."/>
            <person name="Sugimoto N."/>
            <person name="Sugita M."/>
            <person name="Sumikawa N."/>
            <person name="Tanurdzic M."/>
            <person name="Theissen G."/>
            <person name="Ulvskov P."/>
            <person name="Wakazuki S."/>
            <person name="Weng J.K."/>
            <person name="Willats W.W."/>
            <person name="Wipf D."/>
            <person name="Wolf P.G."/>
            <person name="Yang L."/>
            <person name="Zimmer A.D."/>
            <person name="Zhu Q."/>
            <person name="Mitros T."/>
            <person name="Hellsten U."/>
            <person name="Loque D."/>
            <person name="Otillar R."/>
            <person name="Salamov A."/>
            <person name="Schmutz J."/>
            <person name="Shapiro H."/>
            <person name="Lindquist E."/>
            <person name="Lucas S."/>
            <person name="Rokhsar D."/>
            <person name="Grigoriev I.V."/>
        </authorList>
    </citation>
    <scope>NUCLEOTIDE SEQUENCE [LARGE SCALE GENOMIC DNA]</scope>
</reference>
<dbReference type="KEGG" id="smo:SELMODRAFT_414336"/>
<dbReference type="InterPro" id="IPR001509">
    <property type="entry name" value="Epimerase_deHydtase"/>
</dbReference>
<keyword evidence="7" id="KW-1185">Reference proteome</keyword>
<dbReference type="Gramene" id="EFJ25053">
    <property type="protein sequence ID" value="EFJ25053"/>
    <property type="gene ID" value="SELMODRAFT_414336"/>
</dbReference>
<dbReference type="eggNOG" id="KOG1371">
    <property type="taxonomic scope" value="Eukaryota"/>
</dbReference>
<dbReference type="STRING" id="88036.D8RSE5"/>
<evidence type="ECO:0000313" key="7">
    <source>
        <dbReference type="Proteomes" id="UP000001514"/>
    </source>
</evidence>
<evidence type="ECO:0000256" key="1">
    <source>
        <dbReference type="ARBA" id="ARBA00007637"/>
    </source>
</evidence>
<accession>D8RSE5</accession>
<gene>
    <name evidence="6" type="ORF">SELMODRAFT_414336</name>
</gene>
<organism evidence="7">
    <name type="scientific">Selaginella moellendorffii</name>
    <name type="common">Spikemoss</name>
    <dbReference type="NCBI Taxonomy" id="88036"/>
    <lineage>
        <taxon>Eukaryota</taxon>
        <taxon>Viridiplantae</taxon>
        <taxon>Streptophyta</taxon>
        <taxon>Embryophyta</taxon>
        <taxon>Tracheophyta</taxon>
        <taxon>Lycopodiopsida</taxon>
        <taxon>Selaginellales</taxon>
        <taxon>Selaginellaceae</taxon>
        <taxon>Selaginella</taxon>
    </lineage>
</organism>
<evidence type="ECO:0000259" key="5">
    <source>
        <dbReference type="Pfam" id="PF01370"/>
    </source>
</evidence>
<proteinExistence type="inferred from homology"/>
<dbReference type="SUPFAM" id="SSF51735">
    <property type="entry name" value="NAD(P)-binding Rossmann-fold domains"/>
    <property type="match status" value="1"/>
</dbReference>
<dbReference type="Gene3D" id="3.40.50.720">
    <property type="entry name" value="NAD(P)-binding Rossmann-like Domain"/>
    <property type="match status" value="1"/>
</dbReference>
<dbReference type="InterPro" id="IPR036291">
    <property type="entry name" value="NAD(P)-bd_dom_sf"/>
</dbReference>
<dbReference type="AlphaFoldDB" id="D8RSE5"/>
<dbReference type="Proteomes" id="UP000001514">
    <property type="component" value="Unassembled WGS sequence"/>
</dbReference>
<name>D8RSE5_SELML</name>
<comment type="similarity">
    <text evidence="1">Belongs to the NAD(P)-dependent epimerase/dehydratase family.</text>
</comment>
<dbReference type="EMBL" id="GL377588">
    <property type="protein sequence ID" value="EFJ25053.1"/>
    <property type="molecule type" value="Genomic_DNA"/>
</dbReference>
<keyword evidence="4" id="KW-0812">Transmembrane</keyword>
<dbReference type="GO" id="GO:0016854">
    <property type="term" value="F:racemase and epimerase activity"/>
    <property type="evidence" value="ECO:0000318"/>
    <property type="project" value="GO_Central"/>
</dbReference>
<dbReference type="InParanoid" id="D8RSE5"/>
<dbReference type="PANTHER" id="PTHR43574">
    <property type="entry name" value="EPIMERASE-RELATED"/>
    <property type="match status" value="1"/>
</dbReference>
<protein>
    <recommendedName>
        <fullName evidence="5">NAD-dependent epimerase/dehydratase domain-containing protein</fullName>
    </recommendedName>
</protein>
<feature type="transmembrane region" description="Helical" evidence="4">
    <location>
        <begin position="313"/>
        <end position="333"/>
    </location>
</feature>
<dbReference type="Pfam" id="PF01370">
    <property type="entry name" value="Epimerase"/>
    <property type="match status" value="2"/>
</dbReference>
<sequence>MSPNTVLLCVFVLVLLGWLIFQMRKQKEYRVLIVGASGFLGSQLALGLEAHKHPNLRFLVTGLDVERSERTLLLESKGIEVVYGSATDPELAMAVIRSKKPNIVVDFTQQEHSWNLEDNERTMKSLLDAACSVPSMQCFFFASPNRFYIPSSRSAEKLVESLAPKLPFPVVEWRFSTVYGSYGRPDFPYYKFVDQILHKTDVPLWEQRKGRQNYIYIDDAVTVMINSILSSHSMGQVNLYDIGTPWPPIPFKGVIKVVETLTNLKAWIVEIEDENPGPYEIAYEPPTNLLLLKSYISFEKAADWSNRVDWRGFLMYAAALAVLGGTIEMPTIMRVKGIKVMQRHANGDQFVHFRVNIPVTELGACIHANTNWGMADTSPPTDDSIDVEPSPKPLRRLTQNREAANKCWLTRKAYVQQLVKPT</sequence>
<keyword evidence="4" id="KW-1133">Transmembrane helix</keyword>
<feature type="domain" description="NAD-dependent epimerase/dehydratase" evidence="5">
    <location>
        <begin position="143"/>
        <end position="242"/>
    </location>
</feature>